<sequence>MIIMGVNMNKIGLLKMLTQEKKMRNLFLGFILLSLANIGTDMTIAQVPVTGDLVNSFLDIIFEIIQLGILAKIAKDGSIYRGKNM</sequence>
<gene>
    <name evidence="2" type="ordered locus">Metho_1958</name>
</gene>
<name>L0KXE3_METHD</name>
<dbReference type="EMBL" id="CP003362">
    <property type="protein sequence ID" value="AGB50132.1"/>
    <property type="molecule type" value="Genomic_DNA"/>
</dbReference>
<dbReference type="KEGG" id="mhz:Metho_1958"/>
<proteinExistence type="predicted"/>
<reference evidence="3" key="1">
    <citation type="submission" date="2012-02" db="EMBL/GenBank/DDBJ databases">
        <title>Complete sequence of chromosome of Methanomethylovorans hollandica DSM 15978.</title>
        <authorList>
            <person name="Lucas S."/>
            <person name="Copeland A."/>
            <person name="Lapidus A."/>
            <person name="Glavina del Rio T."/>
            <person name="Dalin E."/>
            <person name="Tice H."/>
            <person name="Bruce D."/>
            <person name="Goodwin L."/>
            <person name="Pitluck S."/>
            <person name="Peters L."/>
            <person name="Mikhailova N."/>
            <person name="Held B."/>
            <person name="Kyrpides N."/>
            <person name="Mavromatis K."/>
            <person name="Ivanova N."/>
            <person name="Brettin T."/>
            <person name="Detter J.C."/>
            <person name="Han C."/>
            <person name="Larimer F."/>
            <person name="Land M."/>
            <person name="Hauser L."/>
            <person name="Markowitz V."/>
            <person name="Cheng J.-F."/>
            <person name="Hugenholtz P."/>
            <person name="Woyke T."/>
            <person name="Wu D."/>
            <person name="Spring S."/>
            <person name="Schroeder M."/>
            <person name="Brambilla E."/>
            <person name="Klenk H.-P."/>
            <person name="Eisen J.A."/>
        </authorList>
    </citation>
    <scope>NUCLEOTIDE SEQUENCE [LARGE SCALE GENOMIC DNA]</scope>
    <source>
        <strain evidence="3">DSM 15978 / NBRC 107637 / DMS1</strain>
    </source>
</reference>
<keyword evidence="1" id="KW-0472">Membrane</keyword>
<dbReference type="AlphaFoldDB" id="L0KXE3"/>
<organism evidence="2 3">
    <name type="scientific">Methanomethylovorans hollandica (strain DSM 15978 / NBRC 107637 / DMS1)</name>
    <dbReference type="NCBI Taxonomy" id="867904"/>
    <lineage>
        <taxon>Archaea</taxon>
        <taxon>Methanobacteriati</taxon>
        <taxon>Methanobacteriota</taxon>
        <taxon>Stenosarchaea group</taxon>
        <taxon>Methanomicrobia</taxon>
        <taxon>Methanosarcinales</taxon>
        <taxon>Methanosarcinaceae</taxon>
        <taxon>Methanomethylovorans</taxon>
    </lineage>
</organism>
<evidence type="ECO:0000313" key="2">
    <source>
        <dbReference type="EMBL" id="AGB50132.1"/>
    </source>
</evidence>
<dbReference type="STRING" id="867904.Metho_1958"/>
<keyword evidence="1" id="KW-0812">Transmembrane</keyword>
<keyword evidence="1" id="KW-1133">Transmembrane helix</keyword>
<dbReference type="HOGENOM" id="CLU_2504951_0_0_2"/>
<dbReference type="Proteomes" id="UP000010866">
    <property type="component" value="Chromosome"/>
</dbReference>
<keyword evidence="3" id="KW-1185">Reference proteome</keyword>
<protein>
    <submittedName>
        <fullName evidence="2">Uncharacterized protein</fullName>
    </submittedName>
</protein>
<evidence type="ECO:0000256" key="1">
    <source>
        <dbReference type="SAM" id="Phobius"/>
    </source>
</evidence>
<accession>L0KXE3</accession>
<feature type="transmembrane region" description="Helical" evidence="1">
    <location>
        <begin position="55"/>
        <end position="74"/>
    </location>
</feature>
<evidence type="ECO:0000313" key="3">
    <source>
        <dbReference type="Proteomes" id="UP000010866"/>
    </source>
</evidence>